<feature type="region of interest" description="Disordered" evidence="1">
    <location>
        <begin position="390"/>
        <end position="410"/>
    </location>
</feature>
<feature type="domain" description="Methyltransferase" evidence="3">
    <location>
        <begin position="523"/>
        <end position="624"/>
    </location>
</feature>
<dbReference type="PANTHER" id="PTHR10622">
    <property type="entry name" value="HET DOMAIN-CONTAINING PROTEIN"/>
    <property type="match status" value="1"/>
</dbReference>
<dbReference type="Pfam" id="PF26640">
    <property type="entry name" value="DUF8212"/>
    <property type="match status" value="1"/>
</dbReference>
<gene>
    <name evidence="5" type="ORF">N8I77_006221</name>
</gene>
<evidence type="ECO:0000259" key="2">
    <source>
        <dbReference type="Pfam" id="PF06985"/>
    </source>
</evidence>
<dbReference type="EMBL" id="JAUJFL010000003">
    <property type="protein sequence ID" value="KAK2607557.1"/>
    <property type="molecule type" value="Genomic_DNA"/>
</dbReference>
<dbReference type="Proteomes" id="UP001265746">
    <property type="component" value="Unassembled WGS sequence"/>
</dbReference>
<organism evidence="5 6">
    <name type="scientific">Phomopsis amygdali</name>
    <name type="common">Fusicoccum amygdali</name>
    <dbReference type="NCBI Taxonomy" id="1214568"/>
    <lineage>
        <taxon>Eukaryota</taxon>
        <taxon>Fungi</taxon>
        <taxon>Dikarya</taxon>
        <taxon>Ascomycota</taxon>
        <taxon>Pezizomycotina</taxon>
        <taxon>Sordariomycetes</taxon>
        <taxon>Sordariomycetidae</taxon>
        <taxon>Diaporthales</taxon>
        <taxon>Diaporthaceae</taxon>
        <taxon>Diaporthe</taxon>
    </lineage>
</organism>
<feature type="domain" description="Heterokaryon incompatibility" evidence="2">
    <location>
        <begin position="25"/>
        <end position="148"/>
    </location>
</feature>
<comment type="caution">
    <text evidence="5">The sequence shown here is derived from an EMBL/GenBank/DDBJ whole genome shotgun (WGS) entry which is preliminary data.</text>
</comment>
<evidence type="ECO:0000313" key="5">
    <source>
        <dbReference type="EMBL" id="KAK2607557.1"/>
    </source>
</evidence>
<dbReference type="AlphaFoldDB" id="A0AAD9SG57"/>
<evidence type="ECO:0000256" key="1">
    <source>
        <dbReference type="SAM" id="MobiDB-lite"/>
    </source>
</evidence>
<dbReference type="InterPro" id="IPR029063">
    <property type="entry name" value="SAM-dependent_MTases_sf"/>
</dbReference>
<accession>A0AAD9SG57</accession>
<dbReference type="InterPro" id="IPR041698">
    <property type="entry name" value="Methyltransf_25"/>
</dbReference>
<reference evidence="5" key="1">
    <citation type="submission" date="2023-06" db="EMBL/GenBank/DDBJ databases">
        <authorList>
            <person name="Noh H."/>
        </authorList>
    </citation>
    <scope>NUCLEOTIDE SEQUENCE</scope>
    <source>
        <strain evidence="5">DUCC20226</strain>
    </source>
</reference>
<feature type="domain" description="DUF8212" evidence="4">
    <location>
        <begin position="235"/>
        <end position="258"/>
    </location>
</feature>
<dbReference type="InterPro" id="IPR058525">
    <property type="entry name" value="DUF8212"/>
</dbReference>
<evidence type="ECO:0000259" key="3">
    <source>
        <dbReference type="Pfam" id="PF13649"/>
    </source>
</evidence>
<evidence type="ECO:0000259" key="4">
    <source>
        <dbReference type="Pfam" id="PF26640"/>
    </source>
</evidence>
<dbReference type="Gene3D" id="3.40.50.150">
    <property type="entry name" value="Vaccinia Virus protein VP39"/>
    <property type="match status" value="1"/>
</dbReference>
<protein>
    <submittedName>
        <fullName evidence="5">Uncharacterized protein</fullName>
    </submittedName>
</protein>
<keyword evidence="6" id="KW-1185">Reference proteome</keyword>
<dbReference type="PANTHER" id="PTHR10622:SF10">
    <property type="entry name" value="HET DOMAIN-CONTAINING PROTEIN"/>
    <property type="match status" value="1"/>
</dbReference>
<dbReference type="Pfam" id="PF13649">
    <property type="entry name" value="Methyltransf_25"/>
    <property type="match status" value="1"/>
</dbReference>
<dbReference type="SUPFAM" id="SSF53335">
    <property type="entry name" value="S-adenosyl-L-methionine-dependent methyltransferases"/>
    <property type="match status" value="1"/>
</dbReference>
<evidence type="ECO:0000313" key="6">
    <source>
        <dbReference type="Proteomes" id="UP001265746"/>
    </source>
</evidence>
<feature type="compositionally biased region" description="Basic and acidic residues" evidence="1">
    <location>
        <begin position="393"/>
        <end position="410"/>
    </location>
</feature>
<dbReference type="Pfam" id="PF06985">
    <property type="entry name" value="HET"/>
    <property type="match status" value="1"/>
</dbReference>
<name>A0AAD9SG57_PHOAM</name>
<dbReference type="CDD" id="cd02440">
    <property type="entry name" value="AdoMet_MTases"/>
    <property type="match status" value="1"/>
</dbReference>
<sequence>MRLLNVQTLAFEEFIGEVGNGIPPYAILSHTWGPEEVTFKDHTEQQDESCEKKGYDKIRGCCRLAESEGFQYVWIDTCCIDKSSSAELSEAINSMFQWYRDAAICYAYLSDVDSLDDLTVLADGDDKSESSSVFARSRWFTRGWTLQELLAPAEVVFLAADWSEIGTKRSLGAEVSRITRISEKVLLECRWDEYSVAQKMSWAAGRQTTRLEDAAYCLMGLFDVNMPLLYGEGRKAFSRLQQAIMQRSEDQSIFAWSYPDDKHSHILMSGIMAPSPEYFKDASQIETLDRSDDYESPFEVVNQLVRLRLRLLDEVEGIKLQTYASKPLLHDVIEVQQINGGPQVLAQDTGIATIPDALPVIDSTGGIPRLGGVALEDELTEINVDGISASGSMDRDLQKDSSDGNEHENTGEFETLIPINKPMWRWYIYEKVVIAPLRCRIGQNQLGILLSKGRAYSLGGKMNLRLHYPSLVMINMKMAREKVVEEYNASASNYETFTITTPIGRLETELYLTALGDPTGLNILDLGGGTGLRARQAVERGAAAVDVVDISPEMLRVGQHEAAKNGFADRIRFIEADVSQSLSHLDLRESYDLVQANWVFDHAESIESLERMYTNVVTYLKPGGRFICVHVVNPKGANLKGKKYGASHSEIEETPGGLKYWVTLYTDPPVKFGSASLEVLYSGSLKMHEKFGLVNAKVVPIENTKVAREDPDFWQDCVKEPMIQFVTASKA</sequence>
<dbReference type="InterPro" id="IPR010730">
    <property type="entry name" value="HET"/>
</dbReference>
<proteinExistence type="predicted"/>